<dbReference type="Pfam" id="PF13550">
    <property type="entry name" value="Phage-tail_3"/>
    <property type="match status" value="1"/>
</dbReference>
<sequence>MGSSKKQTIGYKYHLGMHMILCHGPIDKITQINVDNKKAWSGSSTGGQIFINSPTLFGGDEREGGVGGYNNMGEWMGIPIRQFSAGDVDIEMGRPTQGRNTYLQRMLGLAIPAFRGVVGIVLRRCYLGNNPYLKLWAFRGTRIHVRQDGIAQWYDAKAEVLGDMNPAHIIREVLTDPDWGMGYPEGDMNEDAFRAAADQLAAEGMGMSILWDKQQQLDDFLAIILRHIDASLYTDRLTGQFVLKLARGGYNVNTLQLLDETVISRITDFKRATIDELTNQVSVTFWDKSTGKDNSVTVQDIALAASQGATVGTTVQYPGFTNGTIATRVAARDLKALSTPLATATLYVTRVAANLNIGDVFKLSWAEYGIQSVVFRVTNVELGDLTSNLVKLSVIEDVFSLSDAIYAPPPPSEWVNPIGPPVSVQYRYLTEIPYYFMARSLGDSAAQVLAPTAGYLATAGARPSGGAIAAQILVNETSSTWEQRGTMTFCPTATIAAEVRGGEVTDIAITGGVDLEFITAGSLAVLGTGVDNSNNAFEIVQVTALTDTTVTVRRGMLDTTPRKSIAAGVRILFLGQGDFLEELPTEYASGEYIQVRQLTTTPSGTLPLANAPIDAITIASNARQNRPNPPGRLRLTTSYQPNTIYEPEVYGPTLTANWAHRDRLQQTGATLVLQDASSIGPEAGVTYWVRWFIDNSQVRSQTGVTGLTDAYTPPAGSGGKLFQVEILAQRAGQDAWRPLYHEFRYRAQMGTETGGNVFVTEAGDRFILE</sequence>
<proteinExistence type="predicted"/>
<dbReference type="KEGG" id="vg:79585808"/>
<evidence type="ECO:0000313" key="3">
    <source>
        <dbReference type="Proteomes" id="UP001056518"/>
    </source>
</evidence>
<dbReference type="RefSeq" id="YP_010738437.1">
    <property type="nucleotide sequence ID" value="NC_073027.1"/>
</dbReference>
<dbReference type="Proteomes" id="UP001056518">
    <property type="component" value="Segment"/>
</dbReference>
<feature type="domain" description="Tip attachment protein J" evidence="1">
    <location>
        <begin position="214"/>
        <end position="381"/>
    </location>
</feature>
<accession>A0A9E7SQM4</accession>
<dbReference type="GeneID" id="79585808"/>
<reference evidence="2" key="1">
    <citation type="submission" date="2022-03" db="EMBL/GenBank/DDBJ databases">
        <authorList>
            <person name="Xu M."/>
        </authorList>
    </citation>
    <scope>NUCLEOTIDE SEQUENCE</scope>
</reference>
<evidence type="ECO:0000259" key="1">
    <source>
        <dbReference type="Pfam" id="PF13550"/>
    </source>
</evidence>
<dbReference type="InterPro" id="IPR032876">
    <property type="entry name" value="J_dom"/>
</dbReference>
<protein>
    <submittedName>
        <fullName evidence="2">Virion structural protein</fullName>
    </submittedName>
</protein>
<name>A0A9E7SQM4_9CAUD</name>
<organism evidence="2 3">
    <name type="scientific">Stenotrophomonas phage A1432</name>
    <dbReference type="NCBI Taxonomy" id="2930315"/>
    <lineage>
        <taxon>Viruses</taxon>
        <taxon>Duplodnaviria</taxon>
        <taxon>Heunggongvirae</taxon>
        <taxon>Uroviricota</taxon>
        <taxon>Caudoviricetes</taxon>
        <taxon>Mesyanzhinovviridae</taxon>
        <taxon>Bradleyvirinae</taxon>
        <taxon>Ghuizhouvirus</taxon>
        <taxon>Ghuizhouvirus A1432</taxon>
    </lineage>
</organism>
<keyword evidence="3" id="KW-1185">Reference proteome</keyword>
<dbReference type="EMBL" id="ON005621">
    <property type="protein sequence ID" value="UTC27982.1"/>
    <property type="molecule type" value="Genomic_DNA"/>
</dbReference>
<evidence type="ECO:0000313" key="2">
    <source>
        <dbReference type="EMBL" id="UTC27982.1"/>
    </source>
</evidence>